<organism evidence="2 3">
    <name type="scientific">Fusicatenibacter faecihominis</name>
    <dbReference type="NCBI Taxonomy" id="2881276"/>
    <lineage>
        <taxon>Bacteria</taxon>
        <taxon>Bacillati</taxon>
        <taxon>Bacillota</taxon>
        <taxon>Clostridia</taxon>
        <taxon>Lachnospirales</taxon>
        <taxon>Lachnospiraceae</taxon>
        <taxon>Fusicatenibacter</taxon>
    </lineage>
</organism>
<evidence type="ECO:0000313" key="3">
    <source>
        <dbReference type="Proteomes" id="UP001197875"/>
    </source>
</evidence>
<evidence type="ECO:0000259" key="1">
    <source>
        <dbReference type="Pfam" id="PF00381"/>
    </source>
</evidence>
<dbReference type="RefSeq" id="WP_178045219.1">
    <property type="nucleotide sequence ID" value="NZ_JAJEPR010000004.1"/>
</dbReference>
<dbReference type="AlphaFoldDB" id="A0AAE3DQV6"/>
<reference evidence="2 3" key="1">
    <citation type="submission" date="2021-10" db="EMBL/GenBank/DDBJ databases">
        <title>Anaerobic single-cell dispensing facilitates the cultivation of human gut bacteria.</title>
        <authorList>
            <person name="Afrizal A."/>
        </authorList>
    </citation>
    <scope>NUCLEOTIDE SEQUENCE [LARGE SCALE GENOMIC DNA]</scope>
    <source>
        <strain evidence="2 3">CLA-AA-H277</strain>
    </source>
</reference>
<evidence type="ECO:0000313" key="2">
    <source>
        <dbReference type="EMBL" id="MCC2188991.1"/>
    </source>
</evidence>
<sequence length="75" mass="8021">MAQTKIKLNAVEDATELVQAAEKCDFDIDVANGRAIVDAKSLLGVISLGTGNVLMVQCHGENQDFNKTVQKFAIA</sequence>
<dbReference type="Gene3D" id="3.30.1340.10">
    <property type="entry name" value="HPr-like"/>
    <property type="match status" value="1"/>
</dbReference>
<dbReference type="Pfam" id="PF00381">
    <property type="entry name" value="PTS-HPr"/>
    <property type="match status" value="1"/>
</dbReference>
<dbReference type="InterPro" id="IPR000032">
    <property type="entry name" value="HPr-like"/>
</dbReference>
<keyword evidence="3" id="KW-1185">Reference proteome</keyword>
<dbReference type="Proteomes" id="UP001197875">
    <property type="component" value="Unassembled WGS sequence"/>
</dbReference>
<dbReference type="EMBL" id="JAJEPR010000004">
    <property type="protein sequence ID" value="MCC2188991.1"/>
    <property type="molecule type" value="Genomic_DNA"/>
</dbReference>
<name>A0AAE3DQV6_9FIRM</name>
<dbReference type="InterPro" id="IPR035895">
    <property type="entry name" value="HPr-like_sf"/>
</dbReference>
<gene>
    <name evidence="2" type="ORF">LKD71_03980</name>
</gene>
<feature type="domain" description="HPr" evidence="1">
    <location>
        <begin position="14"/>
        <end position="63"/>
    </location>
</feature>
<comment type="caution">
    <text evidence="2">The sequence shown here is derived from an EMBL/GenBank/DDBJ whole genome shotgun (WGS) entry which is preliminary data.</text>
</comment>
<accession>A0AAE3DQV6</accession>
<protein>
    <submittedName>
        <fullName evidence="2">HPr family phosphocarrier protein</fullName>
    </submittedName>
</protein>
<proteinExistence type="predicted"/>
<dbReference type="SUPFAM" id="SSF55594">
    <property type="entry name" value="HPr-like"/>
    <property type="match status" value="1"/>
</dbReference>